<dbReference type="InterPro" id="IPR013078">
    <property type="entry name" value="His_Pase_superF_clade-1"/>
</dbReference>
<keyword evidence="4" id="KW-1185">Reference proteome</keyword>
<dbReference type="InterPro" id="IPR051695">
    <property type="entry name" value="Phosphoglycerate_Mutase"/>
</dbReference>
<proteinExistence type="predicted"/>
<dbReference type="Proteomes" id="UP000688137">
    <property type="component" value="Unassembled WGS sequence"/>
</dbReference>
<evidence type="ECO:0000313" key="4">
    <source>
        <dbReference type="Proteomes" id="UP000688137"/>
    </source>
</evidence>
<organism evidence="3 4">
    <name type="scientific">Paramecium primaurelia</name>
    <dbReference type="NCBI Taxonomy" id="5886"/>
    <lineage>
        <taxon>Eukaryota</taxon>
        <taxon>Sar</taxon>
        <taxon>Alveolata</taxon>
        <taxon>Ciliophora</taxon>
        <taxon>Intramacronucleata</taxon>
        <taxon>Oligohymenophorea</taxon>
        <taxon>Peniculida</taxon>
        <taxon>Parameciidae</taxon>
        <taxon>Paramecium</taxon>
    </lineage>
</organism>
<comment type="caution">
    <text evidence="3">The sequence shown here is derived from an EMBL/GenBank/DDBJ whole genome shotgun (WGS) entry which is preliminary data.</text>
</comment>
<dbReference type="PANTHER" id="PTHR46517:SF1">
    <property type="entry name" value="FRUCTOSE-2,6-BISPHOSPHATASE TIGAR"/>
    <property type="match status" value="1"/>
</dbReference>
<dbReference type="GO" id="GO:0045820">
    <property type="term" value="P:negative regulation of glycolytic process"/>
    <property type="evidence" value="ECO:0007669"/>
    <property type="project" value="TreeGrafter"/>
</dbReference>
<name>A0A8S1LIH6_PARPR</name>
<dbReference type="Pfam" id="PF00300">
    <property type="entry name" value="His_Phos_1"/>
    <property type="match status" value="1"/>
</dbReference>
<evidence type="ECO:0000256" key="1">
    <source>
        <dbReference type="ARBA" id="ARBA00022801"/>
    </source>
</evidence>
<dbReference type="CDD" id="cd07067">
    <property type="entry name" value="HP_PGM_like"/>
    <property type="match status" value="1"/>
</dbReference>
<feature type="binding site" evidence="2">
    <location>
        <position position="60"/>
    </location>
    <ligand>
        <name>substrate</name>
    </ligand>
</feature>
<dbReference type="OMA" id="YTHIENQ"/>
<keyword evidence="1" id="KW-0378">Hydrolase</keyword>
<dbReference type="GO" id="GO:0043456">
    <property type="term" value="P:regulation of pentose-phosphate shunt"/>
    <property type="evidence" value="ECO:0007669"/>
    <property type="project" value="TreeGrafter"/>
</dbReference>
<accession>A0A8S1LIH6</accession>
<evidence type="ECO:0008006" key="5">
    <source>
        <dbReference type="Google" id="ProtNLM"/>
    </source>
</evidence>
<dbReference type="PANTHER" id="PTHR46517">
    <property type="entry name" value="FRUCTOSE-2,6-BISPHOSPHATASE TIGAR"/>
    <property type="match status" value="1"/>
</dbReference>
<dbReference type="GO" id="GO:0005829">
    <property type="term" value="C:cytosol"/>
    <property type="evidence" value="ECO:0007669"/>
    <property type="project" value="TreeGrafter"/>
</dbReference>
<protein>
    <recommendedName>
        <fullName evidence="5">Phosphoglycerate mutase</fullName>
    </recommendedName>
</protein>
<sequence>MQLLRVFLIRHGQSMYQSLKIVSGKNEFGLSGLGIVQSKRAGTLLQSVKFDQVYTSDYKRCIESYSHIESQLNQKPRVITYTPLLREVDQGEEILKSYQDVYVLAKPKYSPILNVEIQERVETFVNQLIRDQIYKKSYKFFSYRDQLGSQIDINNLYHPSVQQFSSYSKGSRMINVLVLSHAGFIAETLRYLYQRHNSLQFNIEYPCIYARNGAIFQLDFQINDLENWNCNVSMMNSKRKINTPFDSIN</sequence>
<gene>
    <name evidence="3" type="ORF">PPRIM_AZ9-3.1.T0410282</name>
</gene>
<evidence type="ECO:0000313" key="3">
    <source>
        <dbReference type="EMBL" id="CAD8068018.1"/>
    </source>
</evidence>
<dbReference type="AlphaFoldDB" id="A0A8S1LIH6"/>
<dbReference type="EMBL" id="CAJJDM010000040">
    <property type="protein sequence ID" value="CAD8068018.1"/>
    <property type="molecule type" value="Genomic_DNA"/>
</dbReference>
<reference evidence="3" key="1">
    <citation type="submission" date="2021-01" db="EMBL/GenBank/DDBJ databases">
        <authorList>
            <consortium name="Genoscope - CEA"/>
            <person name="William W."/>
        </authorList>
    </citation>
    <scope>NUCLEOTIDE SEQUENCE</scope>
</reference>
<dbReference type="GO" id="GO:0004331">
    <property type="term" value="F:fructose-2,6-bisphosphate 2-phosphatase activity"/>
    <property type="evidence" value="ECO:0007669"/>
    <property type="project" value="TreeGrafter"/>
</dbReference>
<dbReference type="SMART" id="SM00855">
    <property type="entry name" value="PGAM"/>
    <property type="match status" value="1"/>
</dbReference>
<evidence type="ECO:0000256" key="2">
    <source>
        <dbReference type="PIRSR" id="PIRSR613078-2"/>
    </source>
</evidence>